<feature type="region of interest" description="Disordered" evidence="1">
    <location>
        <begin position="1"/>
        <end position="52"/>
    </location>
</feature>
<dbReference type="SMART" id="SM00271">
    <property type="entry name" value="DnaJ"/>
    <property type="match status" value="1"/>
</dbReference>
<protein>
    <submittedName>
        <fullName evidence="3">DnaJ-domain-containing protein 1</fullName>
    </submittedName>
</protein>
<dbReference type="SUPFAM" id="SSF46565">
    <property type="entry name" value="Chaperone J-domain"/>
    <property type="match status" value="1"/>
</dbReference>
<evidence type="ECO:0000259" key="2">
    <source>
        <dbReference type="PROSITE" id="PS50076"/>
    </source>
</evidence>
<dbReference type="Pfam" id="PF00226">
    <property type="entry name" value="DnaJ"/>
    <property type="match status" value="1"/>
</dbReference>
<dbReference type="EMBL" id="JACHFM010000001">
    <property type="protein sequence ID" value="MBB5221425.1"/>
    <property type="molecule type" value="Genomic_DNA"/>
</dbReference>
<keyword evidence="4" id="KW-1185">Reference proteome</keyword>
<evidence type="ECO:0000256" key="1">
    <source>
        <dbReference type="SAM" id="MobiDB-lite"/>
    </source>
</evidence>
<dbReference type="InterPro" id="IPR001623">
    <property type="entry name" value="DnaJ_domain"/>
</dbReference>
<dbReference type="CDD" id="cd06257">
    <property type="entry name" value="DnaJ"/>
    <property type="match status" value="1"/>
</dbReference>
<feature type="domain" description="J" evidence="2">
    <location>
        <begin position="158"/>
        <end position="218"/>
    </location>
</feature>
<dbReference type="InterPro" id="IPR036869">
    <property type="entry name" value="J_dom_sf"/>
</dbReference>
<dbReference type="Proteomes" id="UP000549457">
    <property type="component" value="Unassembled WGS sequence"/>
</dbReference>
<accession>A0A840SLC1</accession>
<sequence>MTADRRNPFNLDMSVSADKKRRSRSRGGPAAVETSGRPCEKPGCGKPGKFRAPKSPDNLDDFHWFCLDHVREYNLKWNFFDTLPEDELAARVEADRVWGRATQPLGDRGPAHPHTDGRAWQRFGYTDPMELLGEKATLNPGSDRARPQPRRLPSTERRALEILDAQDTQSKTEIRQQYKALVKDLHPDMNGGRRDDEARLAEVVWAWEQIKASRSFRE</sequence>
<evidence type="ECO:0000313" key="3">
    <source>
        <dbReference type="EMBL" id="MBB5221425.1"/>
    </source>
</evidence>
<proteinExistence type="predicted"/>
<dbReference type="Gene3D" id="1.10.287.110">
    <property type="entry name" value="DnaJ domain"/>
    <property type="match status" value="1"/>
</dbReference>
<dbReference type="PROSITE" id="PS50076">
    <property type="entry name" value="DNAJ_2"/>
    <property type="match status" value="1"/>
</dbReference>
<evidence type="ECO:0000313" key="4">
    <source>
        <dbReference type="Proteomes" id="UP000549457"/>
    </source>
</evidence>
<reference evidence="3 4" key="1">
    <citation type="submission" date="2020-08" db="EMBL/GenBank/DDBJ databases">
        <title>Genomic Encyclopedia of Type Strains, Phase IV (KMG-IV): sequencing the most valuable type-strain genomes for metagenomic binning, comparative biology and taxonomic classification.</title>
        <authorList>
            <person name="Goeker M."/>
        </authorList>
    </citation>
    <scope>NUCLEOTIDE SEQUENCE [LARGE SCALE GENOMIC DNA]</scope>
    <source>
        <strain evidence="3 4">DSM 101730</strain>
    </source>
</reference>
<name>A0A840SLC1_9RHOB</name>
<comment type="caution">
    <text evidence="3">The sequence shown here is derived from an EMBL/GenBank/DDBJ whole genome shotgun (WGS) entry which is preliminary data.</text>
</comment>
<dbReference type="AlphaFoldDB" id="A0A840SLC1"/>
<gene>
    <name evidence="3" type="ORF">HNP73_001346</name>
</gene>
<organism evidence="3 4">
    <name type="scientific">Amaricoccus macauensis</name>
    <dbReference type="NCBI Taxonomy" id="57001"/>
    <lineage>
        <taxon>Bacteria</taxon>
        <taxon>Pseudomonadati</taxon>
        <taxon>Pseudomonadota</taxon>
        <taxon>Alphaproteobacteria</taxon>
        <taxon>Rhodobacterales</taxon>
        <taxon>Paracoccaceae</taxon>
        <taxon>Amaricoccus</taxon>
    </lineage>
</organism>